<dbReference type="PANTHER" id="PTHR34402">
    <property type="entry name" value="PROTEIN CBG02762"/>
    <property type="match status" value="1"/>
</dbReference>
<feature type="region of interest" description="Disordered" evidence="2">
    <location>
        <begin position="538"/>
        <end position="558"/>
    </location>
</feature>
<feature type="compositionally biased region" description="Low complexity" evidence="2">
    <location>
        <begin position="44"/>
        <end position="53"/>
    </location>
</feature>
<dbReference type="Proteomes" id="UP000005239">
    <property type="component" value="Unassembled WGS sequence"/>
</dbReference>
<feature type="compositionally biased region" description="Basic and acidic residues" evidence="2">
    <location>
        <begin position="28"/>
        <end position="40"/>
    </location>
</feature>
<reference evidence="3" key="2">
    <citation type="submission" date="2022-06" db="UniProtKB">
        <authorList>
            <consortium name="EnsemblMetazoa"/>
        </authorList>
    </citation>
    <scope>IDENTIFICATION</scope>
    <source>
        <strain evidence="3">PS312</strain>
    </source>
</reference>
<organism evidence="3 4">
    <name type="scientific">Pristionchus pacificus</name>
    <name type="common">Parasitic nematode worm</name>
    <dbReference type="NCBI Taxonomy" id="54126"/>
    <lineage>
        <taxon>Eukaryota</taxon>
        <taxon>Metazoa</taxon>
        <taxon>Ecdysozoa</taxon>
        <taxon>Nematoda</taxon>
        <taxon>Chromadorea</taxon>
        <taxon>Rhabditida</taxon>
        <taxon>Rhabditina</taxon>
        <taxon>Diplogasteromorpha</taxon>
        <taxon>Diplogasteroidea</taxon>
        <taxon>Neodiplogasteridae</taxon>
        <taxon>Pristionchus</taxon>
    </lineage>
</organism>
<reference evidence="4" key="1">
    <citation type="journal article" date="2008" name="Nat. Genet.">
        <title>The Pristionchus pacificus genome provides a unique perspective on nematode lifestyle and parasitism.</title>
        <authorList>
            <person name="Dieterich C."/>
            <person name="Clifton S.W."/>
            <person name="Schuster L.N."/>
            <person name="Chinwalla A."/>
            <person name="Delehaunty K."/>
            <person name="Dinkelacker I."/>
            <person name="Fulton L."/>
            <person name="Fulton R."/>
            <person name="Godfrey J."/>
            <person name="Minx P."/>
            <person name="Mitreva M."/>
            <person name="Roeseler W."/>
            <person name="Tian H."/>
            <person name="Witte H."/>
            <person name="Yang S.P."/>
            <person name="Wilson R.K."/>
            <person name="Sommer R.J."/>
        </authorList>
    </citation>
    <scope>NUCLEOTIDE SEQUENCE [LARGE SCALE GENOMIC DNA]</scope>
    <source>
        <strain evidence="4">PS312</strain>
    </source>
</reference>
<name>A0A2A6BMZ9_PRIPA</name>
<feature type="coiled-coil region" evidence="1">
    <location>
        <begin position="262"/>
        <end position="331"/>
    </location>
</feature>
<proteinExistence type="predicted"/>
<feature type="region of interest" description="Disordered" evidence="2">
    <location>
        <begin position="225"/>
        <end position="249"/>
    </location>
</feature>
<evidence type="ECO:0000313" key="3">
    <source>
        <dbReference type="EnsemblMetazoa" id="PPA10766.1"/>
    </source>
</evidence>
<feature type="compositionally biased region" description="Basic and acidic residues" evidence="2">
    <location>
        <begin position="225"/>
        <end position="235"/>
    </location>
</feature>
<dbReference type="EnsemblMetazoa" id="PPA10766.1">
    <property type="protein sequence ID" value="PPA10766.1"/>
    <property type="gene ID" value="WBGene00100320"/>
</dbReference>
<evidence type="ECO:0000256" key="1">
    <source>
        <dbReference type="SAM" id="Coils"/>
    </source>
</evidence>
<evidence type="ECO:0000256" key="2">
    <source>
        <dbReference type="SAM" id="MobiDB-lite"/>
    </source>
</evidence>
<feature type="region of interest" description="Disordered" evidence="2">
    <location>
        <begin position="397"/>
        <end position="429"/>
    </location>
</feature>
<dbReference type="AlphaFoldDB" id="A0A2A6BMZ9"/>
<feature type="region of interest" description="Disordered" evidence="2">
    <location>
        <begin position="353"/>
        <end position="381"/>
    </location>
</feature>
<dbReference type="PANTHER" id="PTHR34402:SF1">
    <property type="entry name" value="PROTEIN CBG02762"/>
    <property type="match status" value="1"/>
</dbReference>
<feature type="region of interest" description="Disordered" evidence="2">
    <location>
        <begin position="1"/>
        <end position="60"/>
    </location>
</feature>
<evidence type="ECO:0000313" key="4">
    <source>
        <dbReference type="Proteomes" id="UP000005239"/>
    </source>
</evidence>
<protein>
    <submittedName>
        <fullName evidence="3">Uncharacterized protein</fullName>
    </submittedName>
</protein>
<accession>A0A8R1YCB8</accession>
<keyword evidence="1" id="KW-0175">Coiled coil</keyword>
<gene>
    <name evidence="3" type="primary">WBGene00100320</name>
</gene>
<keyword evidence="4" id="KW-1185">Reference proteome</keyword>
<accession>A0A2A6BMZ9</accession>
<sequence>MEKDAHGGRHSSKKRDAIAIDDDSASEEPVRKSAKNEKKPTPNSSQSSSSTTSAEDLEFQQNLARTYERYRAAREASFRAKKLLDAQGETVDGSGMADKASELARENESLKVEIAELRNKEIAANDLKSELARENESLKIEIAELRNKEIAANDLKSEMSRANARLKVEARVLKHKNEIENDKLELEIKTLKREISELKNSSDEKDKLNDELTRKNTALNEELETAKERADKEAETNSSLKKVLEESRKEEKAAANREIKLIMENTEMKRELKSKKAKAEQDINDLTVECLGLKKDLEAVRQSGKEGIDREAKLASENVALVQELEEIRKRADYDRIMDTARIKYLTHKLAQLGDQQNHEQSPEPIEVDEVPAEEPQSPAAQLQPLQQNPLQLKLLQSGPDDVDVDSTADQTVRPKKKKEKKERSRPAKIHERGDPINIFQLCRPNTSHSISLDRALRQIRDKFDEIGAAKIGECCKNMKSDKRIKCSVCVKRIKKHRVFDHVLSKEHIDKVRSHDAAVSAAALQHWLRELQQAAVSAADNEDTETGGAANDVSSGEL</sequence>